<dbReference type="InterPro" id="IPR010497">
    <property type="entry name" value="Epoxide_hydro_N"/>
</dbReference>
<feature type="domain" description="Epoxide hydrolase N-terminal" evidence="3">
    <location>
        <begin position="9"/>
        <end position="118"/>
    </location>
</feature>
<evidence type="ECO:0000256" key="2">
    <source>
        <dbReference type="ARBA" id="ARBA00022801"/>
    </source>
</evidence>
<proteinExistence type="inferred from homology"/>
<dbReference type="PANTHER" id="PTHR21661">
    <property type="entry name" value="EPOXIDE HYDROLASE 1-RELATED"/>
    <property type="match status" value="1"/>
</dbReference>
<keyword evidence="5" id="KW-1185">Reference proteome</keyword>
<evidence type="ECO:0000313" key="5">
    <source>
        <dbReference type="Proteomes" id="UP000308671"/>
    </source>
</evidence>
<reference evidence="4 5" key="1">
    <citation type="submission" date="2017-12" db="EMBL/GenBank/DDBJ databases">
        <title>Comparative genomics of Botrytis spp.</title>
        <authorList>
            <person name="Valero-Jimenez C.A."/>
            <person name="Tapia P."/>
            <person name="Veloso J."/>
            <person name="Silva-Moreno E."/>
            <person name="Staats M."/>
            <person name="Valdes J.H."/>
            <person name="Van Kan J.A.L."/>
        </authorList>
    </citation>
    <scope>NUCLEOTIDE SEQUENCE [LARGE SCALE GENOMIC DNA]</scope>
    <source>
        <strain evidence="4 5">MUCL435</strain>
    </source>
</reference>
<sequence>MAYTLPSSIKPFTLDILDEDFAKFTQLLELSRIGPLVYETTEQNASKFGITHEWITKTKDYWLHEYDWRAQEKHINLFPNYTIEIEGLTVHFVALFSEREDAVPITLLHGWPGSFIEFLPMATLLREKYSPKDLSYHIIIPSVPGYTLSDGGPLDKEWRVSDSARVLHTLMLELGFKRYIAHGGDVGSFLATTMAVSYEQCVALHLNFCPSFTLPEEGSSGKELSNFEKKFIERAKVWAGEGNGYAI</sequence>
<dbReference type="Proteomes" id="UP000308671">
    <property type="component" value="Unassembled WGS sequence"/>
</dbReference>
<protein>
    <recommendedName>
        <fullName evidence="3">Epoxide hydrolase N-terminal domain-containing protein</fullName>
    </recommendedName>
</protein>
<accession>A0A4S8R9H9</accession>
<dbReference type="Pfam" id="PF06441">
    <property type="entry name" value="EHN"/>
    <property type="match status" value="1"/>
</dbReference>
<dbReference type="Gene3D" id="3.40.50.1820">
    <property type="entry name" value="alpha/beta hydrolase"/>
    <property type="match status" value="1"/>
</dbReference>
<dbReference type="EMBL" id="PQXL01000061">
    <property type="protein sequence ID" value="THV53025.1"/>
    <property type="molecule type" value="Genomic_DNA"/>
</dbReference>
<dbReference type="GO" id="GO:0004301">
    <property type="term" value="F:epoxide hydrolase activity"/>
    <property type="evidence" value="ECO:0007669"/>
    <property type="project" value="TreeGrafter"/>
</dbReference>
<keyword evidence="2" id="KW-0378">Hydrolase</keyword>
<dbReference type="PANTHER" id="PTHR21661:SF39">
    <property type="entry name" value="HYDROLASE, PUTATIVE (AFU_ORTHOLOGUE AFUA_3G08960)-RELATED"/>
    <property type="match status" value="1"/>
</dbReference>
<dbReference type="GO" id="GO:0097176">
    <property type="term" value="P:epoxide metabolic process"/>
    <property type="evidence" value="ECO:0007669"/>
    <property type="project" value="TreeGrafter"/>
</dbReference>
<comment type="caution">
    <text evidence="4">The sequence shown here is derived from an EMBL/GenBank/DDBJ whole genome shotgun (WGS) entry which is preliminary data.</text>
</comment>
<evidence type="ECO:0000256" key="1">
    <source>
        <dbReference type="ARBA" id="ARBA00010088"/>
    </source>
</evidence>
<gene>
    <name evidence="4" type="ORF">BGAL_0061g00010</name>
</gene>
<organism evidence="4 5">
    <name type="scientific">Botrytis galanthina</name>
    <dbReference type="NCBI Taxonomy" id="278940"/>
    <lineage>
        <taxon>Eukaryota</taxon>
        <taxon>Fungi</taxon>
        <taxon>Dikarya</taxon>
        <taxon>Ascomycota</taxon>
        <taxon>Pezizomycotina</taxon>
        <taxon>Leotiomycetes</taxon>
        <taxon>Helotiales</taxon>
        <taxon>Sclerotiniaceae</taxon>
        <taxon>Botrytis</taxon>
    </lineage>
</organism>
<dbReference type="AlphaFoldDB" id="A0A4S8R9H9"/>
<comment type="similarity">
    <text evidence="1">Belongs to the peptidase S33 family.</text>
</comment>
<dbReference type="SUPFAM" id="SSF53474">
    <property type="entry name" value="alpha/beta-Hydrolases"/>
    <property type="match status" value="1"/>
</dbReference>
<evidence type="ECO:0000313" key="4">
    <source>
        <dbReference type="EMBL" id="THV53025.1"/>
    </source>
</evidence>
<name>A0A4S8R9H9_9HELO</name>
<evidence type="ECO:0000259" key="3">
    <source>
        <dbReference type="Pfam" id="PF06441"/>
    </source>
</evidence>
<dbReference type="InterPro" id="IPR029058">
    <property type="entry name" value="AB_hydrolase_fold"/>
</dbReference>
<dbReference type="OrthoDB" id="7130006at2759"/>